<dbReference type="InterPro" id="IPR003369">
    <property type="entry name" value="TatA/B/E"/>
</dbReference>
<proteinExistence type="predicted"/>
<comment type="subcellular location">
    <subcellularLocation>
        <location evidence="1">Membrane</location>
        <topology evidence="1">Single-pass membrane protein</topology>
    </subcellularLocation>
</comment>
<keyword evidence="4" id="KW-0653">Protein transport</keyword>
<feature type="compositionally biased region" description="Polar residues" evidence="8">
    <location>
        <begin position="85"/>
        <end position="97"/>
    </location>
</feature>
<dbReference type="Gene3D" id="1.20.5.3310">
    <property type="match status" value="1"/>
</dbReference>
<reference evidence="9" key="1">
    <citation type="submission" date="2018-12" db="EMBL/GenBank/DDBJ databases">
        <title>Novel natural products biosynthetic potential of the class Ktedonobacteria.</title>
        <authorList>
            <person name="Zheng Y."/>
            <person name="Saitou A."/>
            <person name="Wang C.M."/>
            <person name="Toyoda A."/>
            <person name="Minakuchi Y."/>
            <person name="Sekiguchi Y."/>
            <person name="Ueda K."/>
            <person name="Takano H."/>
            <person name="Sakai Y."/>
            <person name="Yokota A."/>
            <person name="Yabe S."/>
        </authorList>
    </citation>
    <scope>NUCLEOTIDE SEQUENCE</scope>
    <source>
        <strain evidence="9">A3-2</strain>
    </source>
</reference>
<evidence type="ECO:0000313" key="9">
    <source>
        <dbReference type="EMBL" id="BBH94887.1"/>
    </source>
</evidence>
<evidence type="ECO:0000256" key="7">
    <source>
        <dbReference type="ARBA" id="ARBA00023136"/>
    </source>
</evidence>
<dbReference type="EMBL" id="AP019377">
    <property type="protein sequence ID" value="BBH94887.1"/>
    <property type="molecule type" value="Genomic_DNA"/>
</dbReference>
<keyword evidence="6" id="KW-0811">Translocation</keyword>
<evidence type="ECO:0000256" key="1">
    <source>
        <dbReference type="ARBA" id="ARBA00004167"/>
    </source>
</evidence>
<protein>
    <recommendedName>
        <fullName evidence="10">Sec-independent protein translocase protein TatA</fullName>
    </recommendedName>
</protein>
<evidence type="ECO:0000256" key="5">
    <source>
        <dbReference type="ARBA" id="ARBA00022989"/>
    </source>
</evidence>
<dbReference type="GO" id="GO:0016020">
    <property type="term" value="C:membrane"/>
    <property type="evidence" value="ECO:0007669"/>
    <property type="project" value="UniProtKB-ARBA"/>
</dbReference>
<sequence length="108" mass="11846">MGFHPIDLLIILLFGLALFGPRALQSVARNLGRGVGQARVMKDKIKEELQVEELSHISENIPRLPLNTREAARLLLTEQKEQRTSQEAASTQTNQANEGAVRDSAASA</sequence>
<gene>
    <name evidence="9" type="ORF">KTA_30860</name>
</gene>
<evidence type="ECO:0000256" key="3">
    <source>
        <dbReference type="ARBA" id="ARBA00022692"/>
    </source>
</evidence>
<evidence type="ECO:0000256" key="8">
    <source>
        <dbReference type="SAM" id="MobiDB-lite"/>
    </source>
</evidence>
<evidence type="ECO:0008006" key="10">
    <source>
        <dbReference type="Google" id="ProtNLM"/>
    </source>
</evidence>
<evidence type="ECO:0000256" key="4">
    <source>
        <dbReference type="ARBA" id="ARBA00022927"/>
    </source>
</evidence>
<dbReference type="AlphaFoldDB" id="A0A455T2X8"/>
<evidence type="ECO:0000256" key="6">
    <source>
        <dbReference type="ARBA" id="ARBA00023010"/>
    </source>
</evidence>
<keyword evidence="5" id="KW-1133">Transmembrane helix</keyword>
<accession>A0A455T2X8</accession>
<dbReference type="GO" id="GO:0015031">
    <property type="term" value="P:protein transport"/>
    <property type="evidence" value="ECO:0007669"/>
    <property type="project" value="UniProtKB-KW"/>
</dbReference>
<keyword evidence="2" id="KW-0813">Transport</keyword>
<name>A0A455T2X8_9CHLR</name>
<keyword evidence="3" id="KW-0812">Transmembrane</keyword>
<feature type="region of interest" description="Disordered" evidence="8">
    <location>
        <begin position="77"/>
        <end position="108"/>
    </location>
</feature>
<organism evidence="9">
    <name type="scientific">Thermogemmatispora argillosa</name>
    <dbReference type="NCBI Taxonomy" id="2045280"/>
    <lineage>
        <taxon>Bacteria</taxon>
        <taxon>Bacillati</taxon>
        <taxon>Chloroflexota</taxon>
        <taxon>Ktedonobacteria</taxon>
        <taxon>Thermogemmatisporales</taxon>
        <taxon>Thermogemmatisporaceae</taxon>
        <taxon>Thermogemmatispora</taxon>
    </lineage>
</organism>
<dbReference type="Pfam" id="PF02416">
    <property type="entry name" value="TatA_B_E"/>
    <property type="match status" value="1"/>
</dbReference>
<keyword evidence="7" id="KW-0472">Membrane</keyword>
<evidence type="ECO:0000256" key="2">
    <source>
        <dbReference type="ARBA" id="ARBA00022448"/>
    </source>
</evidence>